<evidence type="ECO:0000256" key="8">
    <source>
        <dbReference type="ARBA" id="ARBA00023027"/>
    </source>
</evidence>
<feature type="binding site" description="in other chain" evidence="11">
    <location>
        <position position="305"/>
    </location>
    <ligand>
        <name>K(+)</name>
        <dbReference type="ChEBI" id="CHEBI:29103"/>
        <note>ligand shared between two tetrameric partners</note>
    </ligand>
</feature>
<dbReference type="NCBIfam" id="TIGR01302">
    <property type="entry name" value="IMP_dehydrog"/>
    <property type="match status" value="1"/>
</dbReference>
<evidence type="ECO:0000256" key="14">
    <source>
        <dbReference type="RuleBase" id="RU003928"/>
    </source>
</evidence>
<dbReference type="Pfam" id="PF00478">
    <property type="entry name" value="IMPDH"/>
    <property type="match status" value="1"/>
</dbReference>
<feature type="active site" description="Thioimidate intermediate" evidence="11">
    <location>
        <position position="305"/>
    </location>
</feature>
<comment type="caution">
    <text evidence="16">The sequence shown here is derived from an EMBL/GenBank/DDBJ whole genome shotgun (WGS) entry which is preliminary data.</text>
</comment>
<evidence type="ECO:0000313" key="17">
    <source>
        <dbReference type="Proteomes" id="UP001199044"/>
    </source>
</evidence>
<feature type="binding site" evidence="11">
    <location>
        <position position="470"/>
    </location>
    <ligand>
        <name>K(+)</name>
        <dbReference type="ChEBI" id="CHEBI:29103"/>
        <note>ligand shared between two tetrameric partners</note>
    </ligand>
</feature>
<gene>
    <name evidence="11 16" type="primary">guaB</name>
    <name evidence="16" type="ORF">LDJ79_16910</name>
</gene>
<dbReference type="Pfam" id="PF00571">
    <property type="entry name" value="CBS"/>
    <property type="match status" value="2"/>
</dbReference>
<organism evidence="16 17">
    <name type="scientific">Vibrio tritonius</name>
    <dbReference type="NCBI Taxonomy" id="1435069"/>
    <lineage>
        <taxon>Bacteria</taxon>
        <taxon>Pseudomonadati</taxon>
        <taxon>Pseudomonadota</taxon>
        <taxon>Gammaproteobacteria</taxon>
        <taxon>Vibrionales</taxon>
        <taxon>Vibrionaceae</taxon>
        <taxon>Vibrio</taxon>
    </lineage>
</organism>
<protein>
    <recommendedName>
        <fullName evidence="11 14">Inosine-5'-monophosphate dehydrogenase</fullName>
        <shortName evidence="11">IMP dehydrogenase</shortName>
        <shortName evidence="11">IMPD</shortName>
        <shortName evidence="11">IMPDH</shortName>
        <ecNumber evidence="11 14">1.1.1.205</ecNumber>
    </recommendedName>
</protein>
<dbReference type="Gene3D" id="3.20.20.70">
    <property type="entry name" value="Aldolase class I"/>
    <property type="match status" value="1"/>
</dbReference>
<keyword evidence="5 11" id="KW-0658">Purine biosynthesis</keyword>
<proteinExistence type="inferred from homology"/>
<reference evidence="17" key="1">
    <citation type="submission" date="2023-07" db="EMBL/GenBank/DDBJ databases">
        <title>Molecular identification of indigenous halophilic bacteria isolated from red sea cost, biodegradation of synthetic dyes and assessment of degraded metabolite toxicity.</title>
        <authorList>
            <person name="Chaieb K."/>
            <person name="Altayb H.N."/>
        </authorList>
    </citation>
    <scope>NUCLEOTIDE SEQUENCE [LARGE SCALE GENOMIC DNA]</scope>
    <source>
        <strain evidence="17">K20</strain>
    </source>
</reference>
<comment type="pathway">
    <text evidence="11 14">Purine metabolism; XMP biosynthesis via de novo pathway; XMP from IMP: step 1/1.</text>
</comment>
<feature type="binding site" evidence="11">
    <location>
        <begin position="298"/>
        <end position="300"/>
    </location>
    <ligand>
        <name>NAD(+)</name>
        <dbReference type="ChEBI" id="CHEBI:57540"/>
    </ligand>
</feature>
<evidence type="ECO:0000256" key="9">
    <source>
        <dbReference type="ARBA" id="ARBA00023122"/>
    </source>
</evidence>
<dbReference type="PANTHER" id="PTHR11911">
    <property type="entry name" value="INOSINE-5-MONOPHOSPHATE DEHYDROGENASE RELATED"/>
    <property type="match status" value="1"/>
</dbReference>
<evidence type="ECO:0000256" key="6">
    <source>
        <dbReference type="ARBA" id="ARBA00022958"/>
    </source>
</evidence>
<feature type="binding site" description="in other chain" evidence="11">
    <location>
        <position position="302"/>
    </location>
    <ligand>
        <name>K(+)</name>
        <dbReference type="ChEBI" id="CHEBI:29103"/>
        <note>ligand shared between two tetrameric partners</note>
    </ligand>
</feature>
<dbReference type="GO" id="GO:0003938">
    <property type="term" value="F:IMP dehydrogenase activity"/>
    <property type="evidence" value="ECO:0007669"/>
    <property type="project" value="UniProtKB-EC"/>
</dbReference>
<keyword evidence="17" id="KW-1185">Reference proteome</keyword>
<evidence type="ECO:0000256" key="1">
    <source>
        <dbReference type="ARBA" id="ARBA00001958"/>
    </source>
</evidence>
<evidence type="ECO:0000256" key="4">
    <source>
        <dbReference type="ARBA" id="ARBA00022749"/>
    </source>
</evidence>
<feature type="domain" description="CBS" evidence="15">
    <location>
        <begin position="153"/>
        <end position="214"/>
    </location>
</feature>
<comment type="function">
    <text evidence="11">Catalyzes the conversion of inosine 5'-phosphate (IMP) to xanthosine 5'-phosphate (XMP), the first committed and rate-limiting step in the de novo synthesis of guanine nucleotides, and therefore plays an important role in the regulation of cell growth.</text>
</comment>
<dbReference type="InterPro" id="IPR013785">
    <property type="entry name" value="Aldolase_TIM"/>
</dbReference>
<sequence length="486" mass="51630">MLRIAKEALTFDDVLLVPAHSTVLPNTADLRTRLTKNITLNIPMISASMDTVTEARLAIALAQEGGIGFIHKNMSIEQQAEQVHQVKIFEAGVVTNPVTVRPEATIADVMELTKKHGFAGFPVVTENNELVGIITGRDVRFVTDLTKAVSAVMTPKDRLATVTEGASREEVQERMHRARVEKVLVVNDEFQLKGMITAKDFHKAERKPNACKDEHGRLRVGAAVGAGAGNEERVAALVEAGVDVLLIDSSHGHSEGVLQRIRETRAAFPDLDIIGGNVATAEGARALIEAGVSAVKVGIGPGSICTTRIVTGVGVPQVTAIADAAAVADEYGIPVIGDGGIRFSGDISKAIAAGASCVMVGSMFAGTEEAPGEIILYQGRSYKSYRGMGSLGAMSKGSSDRYFQSDNAADKLVPEGIEGRTPYKGRLKEIVHQQMGGLRSCMGLTGSADIETLRTKAQFVRISGAGIKESHVHDVQISKEAPNYRA</sequence>
<dbReference type="EC" id="1.1.1.205" evidence="11 14"/>
<dbReference type="CDD" id="cd04601">
    <property type="entry name" value="CBS_pair_IMPDH"/>
    <property type="match status" value="1"/>
</dbReference>
<dbReference type="InterPro" id="IPR005990">
    <property type="entry name" value="IMP_DH"/>
</dbReference>
<keyword evidence="4 11" id="KW-0332">GMP biosynthesis</keyword>
<accession>A0ABS7YR42</accession>
<feature type="binding site" evidence="11">
    <location>
        <position position="469"/>
    </location>
    <ligand>
        <name>K(+)</name>
        <dbReference type="ChEBI" id="CHEBI:29103"/>
        <note>ligand shared between two tetrameric partners</note>
    </ligand>
</feature>
<feature type="binding site" evidence="11">
    <location>
        <begin position="385"/>
        <end position="389"/>
    </location>
    <ligand>
        <name>IMP</name>
        <dbReference type="ChEBI" id="CHEBI:58053"/>
    </ligand>
</feature>
<keyword evidence="8 11" id="KW-0520">NAD</keyword>
<feature type="binding site" evidence="11">
    <location>
        <position position="471"/>
    </location>
    <ligand>
        <name>K(+)</name>
        <dbReference type="ChEBI" id="CHEBI:29103"/>
        <note>ligand shared between two tetrameric partners</note>
    </ligand>
</feature>
<dbReference type="EMBL" id="JAIWIU010000124">
    <property type="protein sequence ID" value="MCA2017803.1"/>
    <property type="molecule type" value="Genomic_DNA"/>
</dbReference>
<feature type="active site" description="Proton acceptor" evidence="11">
    <location>
        <position position="401"/>
    </location>
</feature>
<feature type="domain" description="CBS" evidence="15">
    <location>
        <begin position="93"/>
        <end position="149"/>
    </location>
</feature>
<evidence type="ECO:0000256" key="3">
    <source>
        <dbReference type="ARBA" id="ARBA00022723"/>
    </source>
</evidence>
<keyword evidence="6 11" id="KW-0630">Potassium</keyword>
<feature type="binding site" evidence="11">
    <location>
        <begin position="338"/>
        <end position="340"/>
    </location>
    <ligand>
        <name>IMP</name>
        <dbReference type="ChEBI" id="CHEBI:58053"/>
    </ligand>
</feature>
<keyword evidence="7 11" id="KW-0560">Oxidoreductase</keyword>
<feature type="binding site" description="in other chain" evidence="11">
    <location>
        <position position="300"/>
    </location>
    <ligand>
        <name>K(+)</name>
        <dbReference type="ChEBI" id="CHEBI:29103"/>
        <note>ligand shared between two tetrameric partners</note>
    </ligand>
</feature>
<dbReference type="SMART" id="SM01240">
    <property type="entry name" value="IMPDH"/>
    <property type="match status" value="1"/>
</dbReference>
<comment type="similarity">
    <text evidence="2 11 13">Belongs to the IMPDH/GMPR family.</text>
</comment>
<dbReference type="InterPro" id="IPR001093">
    <property type="entry name" value="IMP_DH_GMPRt"/>
</dbReference>
<dbReference type="RefSeq" id="WP_225251441.1">
    <property type="nucleotide sequence ID" value="NZ_CP152307.1"/>
</dbReference>
<dbReference type="PANTHER" id="PTHR11911:SF111">
    <property type="entry name" value="INOSINE-5'-MONOPHOSPHATE DEHYDROGENASE"/>
    <property type="match status" value="1"/>
</dbReference>
<evidence type="ECO:0000256" key="13">
    <source>
        <dbReference type="RuleBase" id="RU003927"/>
    </source>
</evidence>
<keyword evidence="9 12" id="KW-0129">CBS domain</keyword>
<dbReference type="Proteomes" id="UP001199044">
    <property type="component" value="Unassembled WGS sequence"/>
</dbReference>
<dbReference type="SUPFAM" id="SSF51412">
    <property type="entry name" value="Inosine monophosphate dehydrogenase (IMPDH)"/>
    <property type="match status" value="1"/>
</dbReference>
<dbReference type="InterPro" id="IPR015875">
    <property type="entry name" value="IMP_DH/GMP_Rdtase_CS"/>
</dbReference>
<dbReference type="PROSITE" id="PS51371">
    <property type="entry name" value="CBS"/>
    <property type="match status" value="2"/>
</dbReference>
<evidence type="ECO:0000313" key="16">
    <source>
        <dbReference type="EMBL" id="MCA2017803.1"/>
    </source>
</evidence>
<evidence type="ECO:0000256" key="7">
    <source>
        <dbReference type="ARBA" id="ARBA00023002"/>
    </source>
</evidence>
<evidence type="ECO:0000256" key="5">
    <source>
        <dbReference type="ARBA" id="ARBA00022755"/>
    </source>
</evidence>
<dbReference type="SMART" id="SM00116">
    <property type="entry name" value="CBS"/>
    <property type="match status" value="2"/>
</dbReference>
<comment type="activity regulation">
    <text evidence="11">Mycophenolic acid (MPA) is a non-competitive inhibitor that prevents formation of the closed enzyme conformation by binding to the same site as the amobile flap. In contrast, mizoribine monophosphate (MZP) is a competitive inhibitor that induces the closed conformation. MPA is a potent inhibitor of mammalian IMPDHs but a poor inhibitor of the bacterial enzymes. MZP is a more potent inhibitor of bacterial IMPDH.</text>
</comment>
<comment type="catalytic activity">
    <reaction evidence="10 11 14">
        <text>IMP + NAD(+) + H2O = XMP + NADH + H(+)</text>
        <dbReference type="Rhea" id="RHEA:11708"/>
        <dbReference type="ChEBI" id="CHEBI:15377"/>
        <dbReference type="ChEBI" id="CHEBI:15378"/>
        <dbReference type="ChEBI" id="CHEBI:57464"/>
        <dbReference type="ChEBI" id="CHEBI:57540"/>
        <dbReference type="ChEBI" id="CHEBI:57945"/>
        <dbReference type="ChEBI" id="CHEBI:58053"/>
        <dbReference type="EC" id="1.1.1.205"/>
    </reaction>
</comment>
<evidence type="ECO:0000256" key="12">
    <source>
        <dbReference type="PROSITE-ProRule" id="PRU00703"/>
    </source>
</evidence>
<evidence type="ECO:0000256" key="11">
    <source>
        <dbReference type="HAMAP-Rule" id="MF_01964"/>
    </source>
</evidence>
<name>A0ABS7YR42_9VIBR</name>
<feature type="binding site" evidence="11">
    <location>
        <begin position="361"/>
        <end position="362"/>
    </location>
    <ligand>
        <name>IMP</name>
        <dbReference type="ChEBI" id="CHEBI:58053"/>
    </ligand>
</feature>
<comment type="cofactor">
    <cofactor evidence="1 11">
        <name>K(+)</name>
        <dbReference type="ChEBI" id="CHEBI:29103"/>
    </cofactor>
</comment>
<feature type="binding site" evidence="11">
    <location>
        <position position="303"/>
    </location>
    <ligand>
        <name>IMP</name>
        <dbReference type="ChEBI" id="CHEBI:58053"/>
    </ligand>
</feature>
<evidence type="ECO:0000256" key="10">
    <source>
        <dbReference type="ARBA" id="ARBA00048028"/>
    </source>
</evidence>
<dbReference type="HAMAP" id="MF_01964">
    <property type="entry name" value="IMPDH"/>
    <property type="match status" value="1"/>
</dbReference>
<dbReference type="CDD" id="cd00381">
    <property type="entry name" value="IMPDH"/>
    <property type="match status" value="1"/>
</dbReference>
<dbReference type="InterPro" id="IPR000644">
    <property type="entry name" value="CBS_dom"/>
</dbReference>
<dbReference type="PIRSF" id="PIRSF000130">
    <property type="entry name" value="IMPDH"/>
    <property type="match status" value="1"/>
</dbReference>
<feature type="binding site" evidence="11">
    <location>
        <position position="415"/>
    </location>
    <ligand>
        <name>IMP</name>
        <dbReference type="ChEBI" id="CHEBI:58053"/>
    </ligand>
</feature>
<dbReference type="SUPFAM" id="SSF54631">
    <property type="entry name" value="CBS-domain pair"/>
    <property type="match status" value="1"/>
</dbReference>
<evidence type="ECO:0000256" key="2">
    <source>
        <dbReference type="ARBA" id="ARBA00005502"/>
    </source>
</evidence>
<keyword evidence="3 11" id="KW-0479">Metal-binding</keyword>
<comment type="subunit">
    <text evidence="11">Homotetramer.</text>
</comment>
<evidence type="ECO:0000259" key="15">
    <source>
        <dbReference type="PROSITE" id="PS51371"/>
    </source>
</evidence>
<dbReference type="InterPro" id="IPR046342">
    <property type="entry name" value="CBS_dom_sf"/>
</dbReference>
<feature type="binding site" evidence="11">
    <location>
        <begin position="248"/>
        <end position="250"/>
    </location>
    <ligand>
        <name>NAD(+)</name>
        <dbReference type="ChEBI" id="CHEBI:57540"/>
    </ligand>
</feature>
<dbReference type="PROSITE" id="PS00487">
    <property type="entry name" value="IMP_DH_GMP_RED"/>
    <property type="match status" value="1"/>
</dbReference>